<dbReference type="Proteomes" id="UP000703661">
    <property type="component" value="Unassembled WGS sequence"/>
</dbReference>
<proteinExistence type="predicted"/>
<comment type="caution">
    <text evidence="1">The sequence shown here is derived from an EMBL/GenBank/DDBJ whole genome shotgun (WGS) entry which is preliminary data.</text>
</comment>
<name>A0A9P6MLU8_9FUNG</name>
<feature type="non-terminal residue" evidence="1">
    <location>
        <position position="276"/>
    </location>
</feature>
<organism evidence="1 2">
    <name type="scientific">Entomortierella chlamydospora</name>
    <dbReference type="NCBI Taxonomy" id="101097"/>
    <lineage>
        <taxon>Eukaryota</taxon>
        <taxon>Fungi</taxon>
        <taxon>Fungi incertae sedis</taxon>
        <taxon>Mucoromycota</taxon>
        <taxon>Mortierellomycotina</taxon>
        <taxon>Mortierellomycetes</taxon>
        <taxon>Mortierellales</taxon>
        <taxon>Mortierellaceae</taxon>
        <taxon>Entomortierella</taxon>
    </lineage>
</organism>
<gene>
    <name evidence="1" type="ORF">BGZ80_004637</name>
</gene>
<evidence type="ECO:0000313" key="2">
    <source>
        <dbReference type="Proteomes" id="UP000703661"/>
    </source>
</evidence>
<sequence length="276" mass="30441">MLRNLFSSRASDLSPENAIELVNDCLELASKEDDIAKKLKLANSAKSLLKDAENIFAFIKVKDPALSESIAHAYHEHGRLLDALGHHDQAKKSHGKAEMWGYVDVVGRDTGSSHRLGRSGTIRRPVVPTAVLSVASSVVAVYRDSLKADVTQLNHQDHILHATPVKDGMQIQNITPPVAKYALPKPDELITSTPQLAYCLSLLHPSMISTEGLDQSERDWLQDGTINPDEEERLQTMATDLVRAFVQEALKEPDVVAEVVSLTAVLEQVDFRKLLQ</sequence>
<dbReference type="AlphaFoldDB" id="A0A9P6MLU8"/>
<evidence type="ECO:0000313" key="1">
    <source>
        <dbReference type="EMBL" id="KAG0007458.1"/>
    </source>
</evidence>
<reference evidence="1" key="1">
    <citation type="journal article" date="2020" name="Fungal Divers.">
        <title>Resolving the Mortierellaceae phylogeny through synthesis of multi-gene phylogenetics and phylogenomics.</title>
        <authorList>
            <person name="Vandepol N."/>
            <person name="Liber J."/>
            <person name="Desiro A."/>
            <person name="Na H."/>
            <person name="Kennedy M."/>
            <person name="Barry K."/>
            <person name="Grigoriev I.V."/>
            <person name="Miller A.N."/>
            <person name="O'Donnell K."/>
            <person name="Stajich J.E."/>
            <person name="Bonito G."/>
        </authorList>
    </citation>
    <scope>NUCLEOTIDE SEQUENCE</scope>
    <source>
        <strain evidence="1">NRRL 2769</strain>
    </source>
</reference>
<keyword evidence="2" id="KW-1185">Reference proteome</keyword>
<accession>A0A9P6MLU8</accession>
<protein>
    <submittedName>
        <fullName evidence="1">Uncharacterized protein</fullName>
    </submittedName>
</protein>
<dbReference type="EMBL" id="JAAAID010002343">
    <property type="protein sequence ID" value="KAG0007458.1"/>
    <property type="molecule type" value="Genomic_DNA"/>
</dbReference>